<evidence type="ECO:0000313" key="2">
    <source>
        <dbReference type="EMBL" id="OHB01298.1"/>
    </source>
</evidence>
<feature type="transmembrane region" description="Helical" evidence="1">
    <location>
        <begin position="6"/>
        <end position="34"/>
    </location>
</feature>
<keyword evidence="1" id="KW-0472">Membrane</keyword>
<dbReference type="EMBL" id="MHWA01000016">
    <property type="protein sequence ID" value="OHB01298.1"/>
    <property type="molecule type" value="Genomic_DNA"/>
</dbReference>
<evidence type="ECO:0000256" key="1">
    <source>
        <dbReference type="SAM" id="Phobius"/>
    </source>
</evidence>
<protein>
    <submittedName>
        <fullName evidence="2">Uncharacterized protein</fullName>
    </submittedName>
</protein>
<name>A0A1G2TVF2_9BACT</name>
<keyword evidence="1" id="KW-1133">Transmembrane helix</keyword>
<organism evidence="2 3">
    <name type="scientific">Candidatus Zambryskibacteria bacterium RIFCSPLOWO2_01_FULL_35_19</name>
    <dbReference type="NCBI Taxonomy" id="1802757"/>
    <lineage>
        <taxon>Bacteria</taxon>
        <taxon>Candidatus Zambryskiibacteriota</taxon>
    </lineage>
</organism>
<dbReference type="Proteomes" id="UP000178404">
    <property type="component" value="Unassembled WGS sequence"/>
</dbReference>
<evidence type="ECO:0000313" key="3">
    <source>
        <dbReference type="Proteomes" id="UP000178404"/>
    </source>
</evidence>
<dbReference type="AlphaFoldDB" id="A0A1G2TVF2"/>
<keyword evidence="1" id="KW-0812">Transmembrane</keyword>
<gene>
    <name evidence="2" type="ORF">A3A90_01415</name>
</gene>
<sequence>MNYFDIYLTVASVATIAVAGLLALILMYVLAILYDIKRLSKIAKKETEIIARGIERGASIFGSELSNEATGFAKTVFALLLSHFAGKTKTKSKPRKNKTKITND</sequence>
<reference evidence="2 3" key="1">
    <citation type="journal article" date="2016" name="Nat. Commun.">
        <title>Thousands of microbial genomes shed light on interconnected biogeochemical processes in an aquifer system.</title>
        <authorList>
            <person name="Anantharaman K."/>
            <person name="Brown C.T."/>
            <person name="Hug L.A."/>
            <person name="Sharon I."/>
            <person name="Castelle C.J."/>
            <person name="Probst A.J."/>
            <person name="Thomas B.C."/>
            <person name="Singh A."/>
            <person name="Wilkins M.J."/>
            <person name="Karaoz U."/>
            <person name="Brodie E.L."/>
            <person name="Williams K.H."/>
            <person name="Hubbard S.S."/>
            <person name="Banfield J.F."/>
        </authorList>
    </citation>
    <scope>NUCLEOTIDE SEQUENCE [LARGE SCALE GENOMIC DNA]</scope>
</reference>
<accession>A0A1G2TVF2</accession>
<comment type="caution">
    <text evidence="2">The sequence shown here is derived from an EMBL/GenBank/DDBJ whole genome shotgun (WGS) entry which is preliminary data.</text>
</comment>
<proteinExistence type="predicted"/>